<feature type="domain" description="UspA" evidence="2">
    <location>
        <begin position="9"/>
        <end position="137"/>
    </location>
</feature>
<dbReference type="Proteomes" id="UP000319213">
    <property type="component" value="Unassembled WGS sequence"/>
</dbReference>
<dbReference type="InterPro" id="IPR006015">
    <property type="entry name" value="Universal_stress_UspA"/>
</dbReference>
<evidence type="ECO:0000256" key="1">
    <source>
        <dbReference type="ARBA" id="ARBA00008791"/>
    </source>
</evidence>
<dbReference type="AlphaFoldDB" id="A0A543IYI6"/>
<proteinExistence type="inferred from homology"/>
<comment type="caution">
    <text evidence="3">The sequence shown here is derived from an EMBL/GenBank/DDBJ whole genome shotgun (WGS) entry which is preliminary data.</text>
</comment>
<dbReference type="RefSeq" id="WP_142259619.1">
    <property type="nucleotide sequence ID" value="NZ_BMPV01000001.1"/>
</dbReference>
<evidence type="ECO:0000259" key="2">
    <source>
        <dbReference type="Pfam" id="PF00582"/>
    </source>
</evidence>
<keyword evidence="4" id="KW-1185">Reference proteome</keyword>
<feature type="domain" description="UspA" evidence="2">
    <location>
        <begin position="147"/>
        <end position="283"/>
    </location>
</feature>
<dbReference type="PRINTS" id="PR01438">
    <property type="entry name" value="UNVRSLSTRESS"/>
</dbReference>
<dbReference type="InterPro" id="IPR006016">
    <property type="entry name" value="UspA"/>
</dbReference>
<evidence type="ECO:0000313" key="3">
    <source>
        <dbReference type="EMBL" id="TQM75633.1"/>
    </source>
</evidence>
<dbReference type="OrthoDB" id="9816117at2"/>
<gene>
    <name evidence="3" type="ORF">FHX40_2345</name>
</gene>
<evidence type="ECO:0000313" key="4">
    <source>
        <dbReference type="Proteomes" id="UP000319213"/>
    </source>
</evidence>
<sequence>MVTSRAPAKPVVVGVDDTQHALVAAAWAGQEAVVHRAPLRVVHAVARFPIGLVRADADGAAESLLREAALRARAGRPRLEVTTEVAPGPAEDALCERAAEARLLVVGGRRLGPLARLVLGSVSRYLVTHAPCPVVVVGAYPNPPHGRIVVGVSGEPGQDAVLDFAFAEASARRCPLLAVHAWSHPVSRAPGDMLPLLYDVEQVGQEEARLLAEVIAGRAERFCDVTVEERCLRHSAAGALLDASTDADLVVVGMRAGRIIGHILGSTAHAVLRHSRCPVAVVRH</sequence>
<protein>
    <submittedName>
        <fullName evidence="3">Nucleotide-binding universal stress UspA family protein</fullName>
    </submittedName>
</protein>
<dbReference type="PANTHER" id="PTHR46268:SF6">
    <property type="entry name" value="UNIVERSAL STRESS PROTEIN UP12"/>
    <property type="match status" value="1"/>
</dbReference>
<dbReference type="InterPro" id="IPR014729">
    <property type="entry name" value="Rossmann-like_a/b/a_fold"/>
</dbReference>
<accession>A0A543IYI6</accession>
<dbReference type="SUPFAM" id="SSF52402">
    <property type="entry name" value="Adenine nucleotide alpha hydrolases-like"/>
    <property type="match status" value="2"/>
</dbReference>
<dbReference type="Pfam" id="PF00582">
    <property type="entry name" value="Usp"/>
    <property type="match status" value="2"/>
</dbReference>
<comment type="similarity">
    <text evidence="1">Belongs to the universal stress protein A family.</text>
</comment>
<dbReference type="PANTHER" id="PTHR46268">
    <property type="entry name" value="STRESS RESPONSE PROTEIN NHAX"/>
    <property type="match status" value="1"/>
</dbReference>
<name>A0A543IYI6_9ACTN</name>
<reference evidence="3 4" key="1">
    <citation type="submission" date="2019-06" db="EMBL/GenBank/DDBJ databases">
        <title>Sequencing the genomes of 1000 actinobacteria strains.</title>
        <authorList>
            <person name="Klenk H.-P."/>
        </authorList>
    </citation>
    <scope>NUCLEOTIDE SEQUENCE [LARGE SCALE GENOMIC DNA]</scope>
    <source>
        <strain evidence="3 4">DSM 43186</strain>
    </source>
</reference>
<dbReference type="Gene3D" id="3.40.50.620">
    <property type="entry name" value="HUPs"/>
    <property type="match status" value="2"/>
</dbReference>
<organism evidence="3 4">
    <name type="scientific">Thermopolyspora flexuosa</name>
    <dbReference type="NCBI Taxonomy" id="103836"/>
    <lineage>
        <taxon>Bacteria</taxon>
        <taxon>Bacillati</taxon>
        <taxon>Actinomycetota</taxon>
        <taxon>Actinomycetes</taxon>
        <taxon>Streptosporangiales</taxon>
        <taxon>Streptosporangiaceae</taxon>
        <taxon>Thermopolyspora</taxon>
    </lineage>
</organism>
<dbReference type="EMBL" id="VFPQ01000001">
    <property type="protein sequence ID" value="TQM75633.1"/>
    <property type="molecule type" value="Genomic_DNA"/>
</dbReference>